<proteinExistence type="predicted"/>
<dbReference type="Gene3D" id="3.40.50.150">
    <property type="entry name" value="Vaccinia Virus protein VP39"/>
    <property type="match status" value="1"/>
</dbReference>
<feature type="compositionally biased region" description="Basic and acidic residues" evidence="1">
    <location>
        <begin position="242"/>
        <end position="257"/>
    </location>
</feature>
<protein>
    <submittedName>
        <fullName evidence="2">SAM-dependent methyltransferase</fullName>
    </submittedName>
</protein>
<dbReference type="OrthoDB" id="4134439at2"/>
<evidence type="ECO:0000256" key="1">
    <source>
        <dbReference type="SAM" id="MobiDB-lite"/>
    </source>
</evidence>
<dbReference type="EMBL" id="QUAK01000118">
    <property type="protein sequence ID" value="RFU84599.1"/>
    <property type="molecule type" value="Genomic_DNA"/>
</dbReference>
<dbReference type="Proteomes" id="UP000263094">
    <property type="component" value="Unassembled WGS sequence"/>
</dbReference>
<dbReference type="InterPro" id="IPR006764">
    <property type="entry name" value="SAM_dep_MeTrfase_SAV2177_type"/>
</dbReference>
<evidence type="ECO:0000313" key="3">
    <source>
        <dbReference type="Proteomes" id="UP000263094"/>
    </source>
</evidence>
<dbReference type="GO" id="GO:0032259">
    <property type="term" value="P:methylation"/>
    <property type="evidence" value="ECO:0007669"/>
    <property type="project" value="UniProtKB-KW"/>
</dbReference>
<feature type="region of interest" description="Disordered" evidence="1">
    <location>
        <begin position="242"/>
        <end position="274"/>
    </location>
</feature>
<dbReference type="Pfam" id="PF04672">
    <property type="entry name" value="Methyltransf_19"/>
    <property type="match status" value="1"/>
</dbReference>
<sequence length="274" mass="29502">MTGSERPVIDTGKAHSARVYDWFLDGKDNYPVDEELARQILAIEPQAKRSAQHNRWFMRRATRRLARDMGVRQFLDIGTGIPTEPNLHRIAQDVAPESRVVYADNDPIVLAHAAALLRGTAEGVTEYVQADVREPAAILQQAGAVLDFERPVALSVIALMHFVADGDGAFDVIGTLVDALAPGSFLVLSQLTAEFNPEAVNSSVRTYGAGGVTLVPRSREEVGRFFGGLELLEPGIVPVDAWHRSDDEGGSGPEREGAATGGPVPLYAGVGRKP</sequence>
<dbReference type="PIRSF" id="PIRSF017393">
    <property type="entry name" value="MTase_SAV2177"/>
    <property type="match status" value="1"/>
</dbReference>
<keyword evidence="3" id="KW-1185">Reference proteome</keyword>
<dbReference type="RefSeq" id="WP_128557809.1">
    <property type="nucleotide sequence ID" value="NZ_QUAK01000118.1"/>
</dbReference>
<evidence type="ECO:0000313" key="2">
    <source>
        <dbReference type="EMBL" id="RFU84599.1"/>
    </source>
</evidence>
<keyword evidence="2" id="KW-0808">Transferase</keyword>
<comment type="caution">
    <text evidence="2">The sequence shown here is derived from an EMBL/GenBank/DDBJ whole genome shotgun (WGS) entry which is preliminary data.</text>
</comment>
<dbReference type="SUPFAM" id="SSF53335">
    <property type="entry name" value="S-adenosyl-L-methionine-dependent methyltransferases"/>
    <property type="match status" value="1"/>
</dbReference>
<dbReference type="GO" id="GO:0008168">
    <property type="term" value="F:methyltransferase activity"/>
    <property type="evidence" value="ECO:0007669"/>
    <property type="project" value="UniProtKB-KW"/>
</dbReference>
<organism evidence="2 3">
    <name type="scientific">Streptomyces triticagri</name>
    <dbReference type="NCBI Taxonomy" id="2293568"/>
    <lineage>
        <taxon>Bacteria</taxon>
        <taxon>Bacillati</taxon>
        <taxon>Actinomycetota</taxon>
        <taxon>Actinomycetes</taxon>
        <taxon>Kitasatosporales</taxon>
        <taxon>Streptomycetaceae</taxon>
        <taxon>Streptomyces</taxon>
    </lineage>
</organism>
<dbReference type="AlphaFoldDB" id="A0A372M197"/>
<dbReference type="InterPro" id="IPR029063">
    <property type="entry name" value="SAM-dependent_MTases_sf"/>
</dbReference>
<name>A0A372M197_9ACTN</name>
<reference evidence="2 3" key="1">
    <citation type="submission" date="2018-08" db="EMBL/GenBank/DDBJ databases">
        <title>Isolation, diversity and antifungal activity of Actinobacteria from wheat.</title>
        <authorList>
            <person name="Han C."/>
        </authorList>
    </citation>
    <scope>NUCLEOTIDE SEQUENCE [LARGE SCALE GENOMIC DNA]</scope>
    <source>
        <strain evidence="2 3">NEAU-YY421</strain>
    </source>
</reference>
<accession>A0A372M197</accession>
<keyword evidence="2" id="KW-0489">Methyltransferase</keyword>
<gene>
    <name evidence="2" type="ORF">DY218_21920</name>
</gene>